<dbReference type="Pfam" id="PF02204">
    <property type="entry name" value="VPS9"/>
    <property type="match status" value="1"/>
</dbReference>
<proteinExistence type="predicted"/>
<feature type="domain" description="VPS9" evidence="1">
    <location>
        <begin position="584"/>
        <end position="731"/>
    </location>
</feature>
<gene>
    <name evidence="2" type="ORF">M9Y10_018177</name>
</gene>
<evidence type="ECO:0000313" key="2">
    <source>
        <dbReference type="EMBL" id="KAK8850066.1"/>
    </source>
</evidence>
<evidence type="ECO:0000313" key="3">
    <source>
        <dbReference type="Proteomes" id="UP001470230"/>
    </source>
</evidence>
<dbReference type="InterPro" id="IPR003123">
    <property type="entry name" value="VPS9"/>
</dbReference>
<dbReference type="Gene3D" id="1.20.1050.80">
    <property type="entry name" value="VPS9 domain"/>
    <property type="match status" value="1"/>
</dbReference>
<sequence length="736" mass="86003">MADSPSSDNKGDSTTIKLRRFQLLLKREDGLNTYYDQQYEKLPSDLEKEYENFLHVNKILLAYHMYSINNAGLSLKPTVFESLRANPQSPEKRPAHIKYDQQLTDKYQDFFLYFQYNLDNLSKICLKVVKEKKELIDIFTFSVIPGFFAFFSTKGKVQQFLKFMKSIFKYDESIGCIFSRIVFVLPDFRFFLNKIIEKLKIQVHTLTNEDIPNFVTDFCNCFQKYIDFCPRIVKNLMSLSKDENTFLNESFLIPAFTYLRQFGLIPYDTTIESNVQKQLEHAIITNTSTFVQIIKEASGSTSLACICDIGEESPYVESTFLFTYYDLLCINQMTDVTFSDGVRIEKVSNIGFSEPSDFSVFVLKYFTNDDKKSQSVSVQISSIDELESSLRTLLTHVNDIPVGTEGNTIEDVLDKQTLLFSEDKRLRLRLKVEELKKCMQRVIDDGNTYSFDELIDLMRQRYEERDKERKNEVFRLSSLSTKIKSIKQFKDRLESLQKAPLLNLFQYQLIEKWAIEKKPLTLITDSIYQSSQQFVECFLNIGANFNRWLSSNGFQEISDYSIIHNFVMSSIPLEKFLEFRPDLRAKDQAFYTRVRDRKDELLENVCEDWMKPLLNNKKLVEPLLNTINSLYVAKTPIEKLTFINKLRKKADQITSREGINEIGADQQLPVVLMTMILSQPKHYLSNLEYIDYFYTKAREVCPIMQSEQTEYSMALMSSLPEHKILKENIDDNQGQN</sequence>
<comment type="caution">
    <text evidence="2">The sequence shown here is derived from an EMBL/GenBank/DDBJ whole genome shotgun (WGS) entry which is preliminary data.</text>
</comment>
<name>A0ABR2HMY1_9EUKA</name>
<dbReference type="InterPro" id="IPR037191">
    <property type="entry name" value="VPS9_dom_sf"/>
</dbReference>
<dbReference type="Proteomes" id="UP001470230">
    <property type="component" value="Unassembled WGS sequence"/>
</dbReference>
<dbReference type="PROSITE" id="PS51205">
    <property type="entry name" value="VPS9"/>
    <property type="match status" value="1"/>
</dbReference>
<keyword evidence="3" id="KW-1185">Reference proteome</keyword>
<accession>A0ABR2HMY1</accession>
<protein>
    <recommendedName>
        <fullName evidence="1">VPS9 domain-containing protein</fullName>
    </recommendedName>
</protein>
<organism evidence="2 3">
    <name type="scientific">Tritrichomonas musculus</name>
    <dbReference type="NCBI Taxonomy" id="1915356"/>
    <lineage>
        <taxon>Eukaryota</taxon>
        <taxon>Metamonada</taxon>
        <taxon>Parabasalia</taxon>
        <taxon>Tritrichomonadida</taxon>
        <taxon>Tritrichomonadidae</taxon>
        <taxon>Tritrichomonas</taxon>
    </lineage>
</organism>
<dbReference type="EMBL" id="JAPFFF010000024">
    <property type="protein sequence ID" value="KAK8850066.1"/>
    <property type="molecule type" value="Genomic_DNA"/>
</dbReference>
<evidence type="ECO:0000259" key="1">
    <source>
        <dbReference type="PROSITE" id="PS51205"/>
    </source>
</evidence>
<reference evidence="2 3" key="1">
    <citation type="submission" date="2024-04" db="EMBL/GenBank/DDBJ databases">
        <title>Tritrichomonas musculus Genome.</title>
        <authorList>
            <person name="Alves-Ferreira E."/>
            <person name="Grigg M."/>
            <person name="Lorenzi H."/>
            <person name="Galac M."/>
        </authorList>
    </citation>
    <scope>NUCLEOTIDE SEQUENCE [LARGE SCALE GENOMIC DNA]</scope>
    <source>
        <strain evidence="2 3">EAF2021</strain>
    </source>
</reference>
<dbReference type="SUPFAM" id="SSF109993">
    <property type="entry name" value="VPS9 domain"/>
    <property type="match status" value="1"/>
</dbReference>